<keyword evidence="3 9" id="KW-0997">Cell inner membrane</keyword>
<organism evidence="12 13">
    <name type="scientific">Rhodobacter capsulatus</name>
    <name type="common">Rhodopseudomonas capsulata</name>
    <dbReference type="NCBI Taxonomy" id="1061"/>
    <lineage>
        <taxon>Bacteria</taxon>
        <taxon>Pseudomonadati</taxon>
        <taxon>Pseudomonadota</taxon>
        <taxon>Alphaproteobacteria</taxon>
        <taxon>Rhodobacterales</taxon>
        <taxon>Rhodobacter group</taxon>
        <taxon>Rhodobacter</taxon>
    </lineage>
</organism>
<dbReference type="PANTHER" id="PTHR35851">
    <property type="entry name" value="CELL DIVISION PROTEIN FTSQ"/>
    <property type="match status" value="1"/>
</dbReference>
<evidence type="ECO:0000256" key="4">
    <source>
        <dbReference type="ARBA" id="ARBA00022618"/>
    </source>
</evidence>
<evidence type="ECO:0000259" key="11">
    <source>
        <dbReference type="PROSITE" id="PS51779"/>
    </source>
</evidence>
<keyword evidence="2 9" id="KW-1003">Cell membrane</keyword>
<keyword evidence="8 9" id="KW-0131">Cell cycle</keyword>
<dbReference type="AlphaFoldDB" id="A0A4U1JP44"/>
<comment type="caution">
    <text evidence="12">The sequence shown here is derived from an EMBL/GenBank/DDBJ whole genome shotgun (WGS) entry which is preliminary data.</text>
</comment>
<dbReference type="Pfam" id="PF03799">
    <property type="entry name" value="FtsQ_DivIB_C"/>
    <property type="match status" value="1"/>
</dbReference>
<evidence type="ECO:0000256" key="10">
    <source>
        <dbReference type="SAM" id="MobiDB-lite"/>
    </source>
</evidence>
<dbReference type="OrthoDB" id="9783091at2"/>
<evidence type="ECO:0000313" key="12">
    <source>
        <dbReference type="EMBL" id="TKD17750.1"/>
    </source>
</evidence>
<feature type="region of interest" description="Disordered" evidence="10">
    <location>
        <begin position="1"/>
        <end position="53"/>
    </location>
</feature>
<dbReference type="GO" id="GO:0005886">
    <property type="term" value="C:plasma membrane"/>
    <property type="evidence" value="ECO:0007669"/>
    <property type="project" value="UniProtKB-SubCell"/>
</dbReference>
<keyword evidence="6 9" id="KW-1133">Transmembrane helix</keyword>
<reference evidence="12 13" key="1">
    <citation type="submission" date="2019-04" db="EMBL/GenBank/DDBJ databases">
        <title>Draft Whole-Genome sequence of the purple photosynthetic bacterium Rhodobacter capsulatus SP108 with an indigenous class A beta-lactamase.</title>
        <authorList>
            <person name="Robertson S."/>
            <person name="Meyer T.E."/>
            <person name="Kyndt J.A."/>
        </authorList>
    </citation>
    <scope>NUCLEOTIDE SEQUENCE [LARGE SCALE GENOMIC DNA]</scope>
    <source>
        <strain evidence="12 13">SP108</strain>
    </source>
</reference>
<gene>
    <name evidence="9" type="primary">ftsQ</name>
    <name evidence="12" type="ORF">FBT96_12925</name>
</gene>
<evidence type="ECO:0000256" key="7">
    <source>
        <dbReference type="ARBA" id="ARBA00023136"/>
    </source>
</evidence>
<dbReference type="InterPro" id="IPR005548">
    <property type="entry name" value="Cell_div_FtsQ/DivIB_C"/>
</dbReference>
<dbReference type="GO" id="GO:0043093">
    <property type="term" value="P:FtsZ-dependent cytokinesis"/>
    <property type="evidence" value="ECO:0007669"/>
    <property type="project" value="UniProtKB-UniRule"/>
</dbReference>
<dbReference type="Proteomes" id="UP000310597">
    <property type="component" value="Unassembled WGS sequence"/>
</dbReference>
<comment type="subcellular location">
    <subcellularLocation>
        <location evidence="9">Cell inner membrane</location>
        <topology evidence="9">Single-pass type II membrane protein</topology>
    </subcellularLocation>
    <subcellularLocation>
        <location evidence="1">Membrane</location>
    </subcellularLocation>
    <text evidence="9">Localizes to the division septum.</text>
</comment>
<feature type="compositionally biased region" description="Low complexity" evidence="10">
    <location>
        <begin position="30"/>
        <end position="45"/>
    </location>
</feature>
<keyword evidence="4 9" id="KW-0132">Cell division</keyword>
<dbReference type="GO" id="GO:0090529">
    <property type="term" value="P:cell septum assembly"/>
    <property type="evidence" value="ECO:0007669"/>
    <property type="project" value="InterPro"/>
</dbReference>
<dbReference type="PANTHER" id="PTHR35851:SF1">
    <property type="entry name" value="CELL DIVISION PROTEIN FTSQ"/>
    <property type="match status" value="1"/>
</dbReference>
<dbReference type="RefSeq" id="WP_136907291.1">
    <property type="nucleotide sequence ID" value="NZ_SWJZ01000054.1"/>
</dbReference>
<proteinExistence type="inferred from homology"/>
<evidence type="ECO:0000256" key="1">
    <source>
        <dbReference type="ARBA" id="ARBA00004370"/>
    </source>
</evidence>
<evidence type="ECO:0000256" key="3">
    <source>
        <dbReference type="ARBA" id="ARBA00022519"/>
    </source>
</evidence>
<dbReference type="InterPro" id="IPR026579">
    <property type="entry name" value="FtsQ"/>
</dbReference>
<dbReference type="GO" id="GO:0032153">
    <property type="term" value="C:cell division site"/>
    <property type="evidence" value="ECO:0007669"/>
    <property type="project" value="UniProtKB-UniRule"/>
</dbReference>
<comment type="function">
    <text evidence="9">Essential cell division protein.</text>
</comment>
<feature type="domain" description="POTRA" evidence="11">
    <location>
        <begin position="118"/>
        <end position="186"/>
    </location>
</feature>
<sequence length="334" mass="36509">MRPLIAEPRYPQQPGAEKFGAQKFGAQKNGAQKNGAPKPAPAAKPQKPPRRTVAPTRLSFRLERLWLTPLVRVVTRVGLPVFCVTLGLGLWLGNDDRRADLVEWSQDLRLQIENRPEFQLSTLAIEGASPEVEGAVHALLPVRLPASRFALDLDGYRAALLRLDAVKTVALVVQPGGTLSVRVTEREPVILWRTALGLQMLDESGHRTASLTRRDARPDLPLIAGEGADRAVPEALAILAAAKPILPRARGLIRIGERRWDIVLDKDRRILLPEKDPVQAIDRALALNAAEDLLSRDFSRLDLRNATRPTIRLSAPALVALQQAAAQTTSGASP</sequence>
<evidence type="ECO:0000256" key="5">
    <source>
        <dbReference type="ARBA" id="ARBA00022692"/>
    </source>
</evidence>
<dbReference type="PROSITE" id="PS51779">
    <property type="entry name" value="POTRA"/>
    <property type="match status" value="1"/>
</dbReference>
<evidence type="ECO:0000313" key="13">
    <source>
        <dbReference type="Proteomes" id="UP000310597"/>
    </source>
</evidence>
<evidence type="ECO:0000256" key="6">
    <source>
        <dbReference type="ARBA" id="ARBA00022989"/>
    </source>
</evidence>
<evidence type="ECO:0000256" key="9">
    <source>
        <dbReference type="HAMAP-Rule" id="MF_00911"/>
    </source>
</evidence>
<dbReference type="EMBL" id="SWJZ01000054">
    <property type="protein sequence ID" value="TKD17750.1"/>
    <property type="molecule type" value="Genomic_DNA"/>
</dbReference>
<keyword evidence="7 9" id="KW-0472">Membrane</keyword>
<name>A0A4U1JP44_RHOCA</name>
<keyword evidence="5 9" id="KW-0812">Transmembrane</keyword>
<evidence type="ECO:0000256" key="8">
    <source>
        <dbReference type="ARBA" id="ARBA00023306"/>
    </source>
</evidence>
<protein>
    <recommendedName>
        <fullName evidence="9">Cell division protein FtsQ</fullName>
    </recommendedName>
</protein>
<dbReference type="InterPro" id="IPR034746">
    <property type="entry name" value="POTRA"/>
</dbReference>
<dbReference type="HAMAP" id="MF_00911">
    <property type="entry name" value="FtsQ_subfam"/>
    <property type="match status" value="1"/>
</dbReference>
<comment type="similarity">
    <text evidence="9">Belongs to the FtsQ/DivIB family. FtsQ subfamily.</text>
</comment>
<evidence type="ECO:0000256" key="2">
    <source>
        <dbReference type="ARBA" id="ARBA00022475"/>
    </source>
</evidence>
<accession>A0A4U1JP44</accession>